<dbReference type="Proteomes" id="UP000267027">
    <property type="component" value="Unassembled WGS sequence"/>
</dbReference>
<evidence type="ECO:0000313" key="2">
    <source>
        <dbReference type="Proteomes" id="UP000267027"/>
    </source>
</evidence>
<evidence type="ECO:0000313" key="1">
    <source>
        <dbReference type="EMBL" id="VDM61865.1"/>
    </source>
</evidence>
<organism evidence="3">
    <name type="scientific">Angiostrongylus costaricensis</name>
    <name type="common">Nematode worm</name>
    <dbReference type="NCBI Taxonomy" id="334426"/>
    <lineage>
        <taxon>Eukaryota</taxon>
        <taxon>Metazoa</taxon>
        <taxon>Ecdysozoa</taxon>
        <taxon>Nematoda</taxon>
        <taxon>Chromadorea</taxon>
        <taxon>Rhabditida</taxon>
        <taxon>Rhabditina</taxon>
        <taxon>Rhabditomorpha</taxon>
        <taxon>Strongyloidea</taxon>
        <taxon>Metastrongylidae</taxon>
        <taxon>Angiostrongylus</taxon>
    </lineage>
</organism>
<evidence type="ECO:0000313" key="3">
    <source>
        <dbReference type="WBParaSite" id="ACOC_0001027901-mRNA-1"/>
    </source>
</evidence>
<dbReference type="WBParaSite" id="ACOC_0001027901-mRNA-1">
    <property type="protein sequence ID" value="ACOC_0001027901-mRNA-1"/>
    <property type="gene ID" value="ACOC_0001027901"/>
</dbReference>
<accession>A0A0R3PW08</accession>
<dbReference type="EMBL" id="UYYA01004442">
    <property type="protein sequence ID" value="VDM61865.1"/>
    <property type="molecule type" value="Genomic_DNA"/>
</dbReference>
<proteinExistence type="predicted"/>
<name>A0A0R3PW08_ANGCS</name>
<gene>
    <name evidence="1" type="ORF">ACOC_LOCUS10280</name>
</gene>
<keyword evidence="2" id="KW-1185">Reference proteome</keyword>
<protein>
    <submittedName>
        <fullName evidence="1 3">Uncharacterized protein</fullName>
    </submittedName>
</protein>
<reference evidence="3" key="1">
    <citation type="submission" date="2017-02" db="UniProtKB">
        <authorList>
            <consortium name="WormBaseParasite"/>
        </authorList>
    </citation>
    <scope>IDENTIFICATION</scope>
</reference>
<dbReference type="AlphaFoldDB" id="A0A0R3PW08"/>
<reference evidence="1 2" key="2">
    <citation type="submission" date="2018-11" db="EMBL/GenBank/DDBJ databases">
        <authorList>
            <consortium name="Pathogen Informatics"/>
        </authorList>
    </citation>
    <scope>NUCLEOTIDE SEQUENCE [LARGE SCALE GENOMIC DNA]</scope>
    <source>
        <strain evidence="1 2">Costa Rica</strain>
    </source>
</reference>
<sequence>MNEVRKLNCKNEHYKDFLSDENFSDFPQPQLIVEAFSIFLWRNGSFYNDRMSMKSKYESDSEKVLPIQINAALALLIETGGGFVTSLKPETQSEVESSASGFVVGNLSKLVGTNVVTQSRLAETLANLHASLNFVKSRFMFRKT</sequence>